<dbReference type="SUPFAM" id="SSF143842">
    <property type="entry name" value="YwmB-like"/>
    <property type="match status" value="1"/>
</dbReference>
<gene>
    <name evidence="2" type="ORF">SD77_4338</name>
</gene>
<dbReference type="Proteomes" id="UP000031982">
    <property type="component" value="Unassembled WGS sequence"/>
</dbReference>
<dbReference type="RefSeq" id="WP_082040228.1">
    <property type="nucleotide sequence ID" value="NZ_JARTHD010000034.1"/>
</dbReference>
<keyword evidence="1" id="KW-1133">Transmembrane helix</keyword>
<evidence type="ECO:0000313" key="3">
    <source>
        <dbReference type="Proteomes" id="UP000031982"/>
    </source>
</evidence>
<accession>A0ABR5AV89</accession>
<sequence length="273" mass="31053">MNKSYCRQSMQFVVFFPVYLFPARPNWLLRERISMNLLKKRYYVLLGCFIVILLGNNTMADSESKPLLLLTDSVKGVDGSIEEWTLHTRERLTEKPDEAANRLHASLTGWQESAFNKGNTDGYVFEHTQGSVQQKIEIVSSDTAGGVAYMLYSVTAADEEEIRAFFSKEFAAIYSQIFHGKPRVFTCIKGKFDGTLEEVLSNQLSALLSGWKAEKREAVSEKNFYSLSMYSERFGSDLPLSKREMNVQVGLRKKQRGSETNFVIGTPLITIEY</sequence>
<keyword evidence="1" id="KW-0812">Transmembrane</keyword>
<dbReference type="EMBL" id="JXLP01000009">
    <property type="protein sequence ID" value="KIL78658.1"/>
    <property type="molecule type" value="Genomic_DNA"/>
</dbReference>
<evidence type="ECO:0000256" key="1">
    <source>
        <dbReference type="SAM" id="Phobius"/>
    </source>
</evidence>
<keyword evidence="3" id="KW-1185">Reference proteome</keyword>
<evidence type="ECO:0000313" key="2">
    <source>
        <dbReference type="EMBL" id="KIL78658.1"/>
    </source>
</evidence>
<dbReference type="Gene3D" id="3.30.360.40">
    <property type="entry name" value="YwmB-like"/>
    <property type="match status" value="1"/>
</dbReference>
<organism evidence="2 3">
    <name type="scientific">Bacillus badius</name>
    <dbReference type="NCBI Taxonomy" id="1455"/>
    <lineage>
        <taxon>Bacteria</taxon>
        <taxon>Bacillati</taxon>
        <taxon>Bacillota</taxon>
        <taxon>Bacilli</taxon>
        <taxon>Bacillales</taxon>
        <taxon>Bacillaceae</taxon>
        <taxon>Pseudobacillus</taxon>
    </lineage>
</organism>
<dbReference type="Pfam" id="PF08680">
    <property type="entry name" value="DUF1779"/>
    <property type="match status" value="1"/>
</dbReference>
<feature type="transmembrane region" description="Helical" evidence="1">
    <location>
        <begin position="41"/>
        <end position="60"/>
    </location>
</feature>
<proteinExistence type="predicted"/>
<comment type="caution">
    <text evidence="2">The sequence shown here is derived from an EMBL/GenBank/DDBJ whole genome shotgun (WGS) entry which is preliminary data.</text>
</comment>
<dbReference type="InterPro" id="IPR014794">
    <property type="entry name" value="DUF1779"/>
</dbReference>
<keyword evidence="1" id="KW-0472">Membrane</keyword>
<reference evidence="2 3" key="1">
    <citation type="submission" date="2015-01" db="EMBL/GenBank/DDBJ databases">
        <title>Genome Assembly of Bacillus badius MTCC 1458.</title>
        <authorList>
            <person name="Verma A."/>
            <person name="Khatri I."/>
            <person name="Mual P."/>
            <person name="Subramanian S."/>
            <person name="Krishnamurthi S."/>
        </authorList>
    </citation>
    <scope>NUCLEOTIDE SEQUENCE [LARGE SCALE GENOMIC DNA]</scope>
    <source>
        <strain evidence="2 3">MTCC 1458</strain>
    </source>
</reference>
<dbReference type="InterPro" id="IPR036209">
    <property type="entry name" value="YwmB-like_sf"/>
</dbReference>
<protein>
    <recommendedName>
        <fullName evidence="4">TATA-box binding protein</fullName>
    </recommendedName>
</protein>
<dbReference type="Gene3D" id="3.30.2030.10">
    <property type="entry name" value="YwmB-like"/>
    <property type="match status" value="1"/>
</dbReference>
<evidence type="ECO:0008006" key="4">
    <source>
        <dbReference type="Google" id="ProtNLM"/>
    </source>
</evidence>
<name>A0ABR5AV89_BACBA</name>